<dbReference type="PANTHER" id="PTHR23274:SF11">
    <property type="entry name" value="ATP-DEPENDENT DNA HELICASE PIF1"/>
    <property type="match status" value="1"/>
</dbReference>
<evidence type="ECO:0008006" key="3">
    <source>
        <dbReference type="Google" id="ProtNLM"/>
    </source>
</evidence>
<gene>
    <name evidence="1" type="ORF">F5891DRAFT_961688</name>
</gene>
<dbReference type="GeneID" id="64670122"/>
<reference evidence="1" key="1">
    <citation type="journal article" date="2020" name="New Phytol.">
        <title>Comparative genomics reveals dynamic genome evolution in host specialist ectomycorrhizal fungi.</title>
        <authorList>
            <person name="Lofgren L.A."/>
            <person name="Nguyen N.H."/>
            <person name="Vilgalys R."/>
            <person name="Ruytinx J."/>
            <person name="Liao H.L."/>
            <person name="Branco S."/>
            <person name="Kuo A."/>
            <person name="LaButti K."/>
            <person name="Lipzen A."/>
            <person name="Andreopoulos W."/>
            <person name="Pangilinan J."/>
            <person name="Riley R."/>
            <person name="Hundley H."/>
            <person name="Na H."/>
            <person name="Barry K."/>
            <person name="Grigoriev I.V."/>
            <person name="Stajich J.E."/>
            <person name="Kennedy P.G."/>
        </authorList>
    </citation>
    <scope>NUCLEOTIDE SEQUENCE</scope>
    <source>
        <strain evidence="1">FC203</strain>
    </source>
</reference>
<accession>A0AAD4HE82</accession>
<dbReference type="Proteomes" id="UP001195769">
    <property type="component" value="Unassembled WGS sequence"/>
</dbReference>
<organism evidence="1 2">
    <name type="scientific">Suillus fuscotomentosus</name>
    <dbReference type="NCBI Taxonomy" id="1912939"/>
    <lineage>
        <taxon>Eukaryota</taxon>
        <taxon>Fungi</taxon>
        <taxon>Dikarya</taxon>
        <taxon>Basidiomycota</taxon>
        <taxon>Agaricomycotina</taxon>
        <taxon>Agaricomycetes</taxon>
        <taxon>Agaricomycetidae</taxon>
        <taxon>Boletales</taxon>
        <taxon>Suillineae</taxon>
        <taxon>Suillaceae</taxon>
        <taxon>Suillus</taxon>
    </lineage>
</organism>
<feature type="non-terminal residue" evidence="1">
    <location>
        <position position="145"/>
    </location>
</feature>
<dbReference type="InterPro" id="IPR027417">
    <property type="entry name" value="P-loop_NTPase"/>
</dbReference>
<name>A0AAD4HE82_9AGAM</name>
<dbReference type="AlphaFoldDB" id="A0AAD4HE82"/>
<keyword evidence="2" id="KW-1185">Reference proteome</keyword>
<evidence type="ECO:0000313" key="2">
    <source>
        <dbReference type="Proteomes" id="UP001195769"/>
    </source>
</evidence>
<dbReference type="SUPFAM" id="SSF52540">
    <property type="entry name" value="P-loop containing nucleoside triphosphate hydrolases"/>
    <property type="match status" value="1"/>
</dbReference>
<comment type="caution">
    <text evidence="1">The sequence shown here is derived from an EMBL/GenBank/DDBJ whole genome shotgun (WGS) entry which is preliminary data.</text>
</comment>
<dbReference type="PANTHER" id="PTHR23274">
    <property type="entry name" value="DNA HELICASE-RELATED"/>
    <property type="match status" value="1"/>
</dbReference>
<protein>
    <recommendedName>
        <fullName evidence="3">ATP-dependent DNA helicase</fullName>
    </recommendedName>
</protein>
<sequence length="145" mass="15735">MHLNFNNVKSSNALPGVIPLYVGMPVILRVRNISTYLGITNGSQGICAIVEFPASKVQLSGLPPHFFPVVPMTWTFTTLLQDDQGNEHKLRITRHQLPIQPAFAVTGHSAQGKTLPSVLVNLHEGGFSAYVAASWARTCEGLCVL</sequence>
<evidence type="ECO:0000313" key="1">
    <source>
        <dbReference type="EMBL" id="KAG1894375.1"/>
    </source>
</evidence>
<dbReference type="RefSeq" id="XP_041219951.1">
    <property type="nucleotide sequence ID" value="XM_041375824.1"/>
</dbReference>
<dbReference type="EMBL" id="JABBWK010000081">
    <property type="protein sequence ID" value="KAG1894375.1"/>
    <property type="molecule type" value="Genomic_DNA"/>
</dbReference>
<proteinExistence type="predicted"/>